<sequence>MNMIRKFWKDEDGIGVVEIVLILVILVALIVIFKDKITSIISSAFSQIDDGAGTINDGISI</sequence>
<feature type="domain" description="Putative Flagellin Flp1-like" evidence="2">
    <location>
        <begin position="6"/>
        <end position="53"/>
    </location>
</feature>
<evidence type="ECO:0000259" key="2">
    <source>
        <dbReference type="Pfam" id="PF16982"/>
    </source>
</evidence>
<comment type="caution">
    <text evidence="3">The sequence shown here is derived from an EMBL/GenBank/DDBJ whole genome shotgun (WGS) entry which is preliminary data.</text>
</comment>
<keyword evidence="1" id="KW-1133">Transmembrane helix</keyword>
<reference evidence="3 4" key="1">
    <citation type="submission" date="2020-08" db="EMBL/GenBank/DDBJ databases">
        <title>Genome public.</title>
        <authorList>
            <person name="Liu C."/>
            <person name="Sun Q."/>
        </authorList>
    </citation>
    <scope>NUCLEOTIDE SEQUENCE [LARGE SCALE GENOMIC DNA]</scope>
    <source>
        <strain evidence="3 4">NSJ-37</strain>
    </source>
</reference>
<organism evidence="3 4">
    <name type="scientific">Jutongia huaianensis</name>
    <dbReference type="NCBI Taxonomy" id="2763668"/>
    <lineage>
        <taxon>Bacteria</taxon>
        <taxon>Bacillati</taxon>
        <taxon>Bacillota</taxon>
        <taxon>Clostridia</taxon>
        <taxon>Lachnospirales</taxon>
        <taxon>Lachnospiraceae</taxon>
        <taxon>Jutongia</taxon>
    </lineage>
</organism>
<gene>
    <name evidence="3" type="ORF">H8704_12340</name>
</gene>
<evidence type="ECO:0000256" key="1">
    <source>
        <dbReference type="SAM" id="Phobius"/>
    </source>
</evidence>
<evidence type="ECO:0000313" key="4">
    <source>
        <dbReference type="Proteomes" id="UP000606193"/>
    </source>
</evidence>
<protein>
    <submittedName>
        <fullName evidence="3">Holin, BlyA family protein</fullName>
    </submittedName>
</protein>
<dbReference type="RefSeq" id="WP_022464023.1">
    <property type="nucleotide sequence ID" value="NZ_JACRSX010000021.1"/>
</dbReference>
<dbReference type="Pfam" id="PF16982">
    <property type="entry name" value="Flp1_like"/>
    <property type="match status" value="1"/>
</dbReference>
<name>A0ABR7N444_9FIRM</name>
<keyword evidence="4" id="KW-1185">Reference proteome</keyword>
<accession>A0ABR7N444</accession>
<dbReference type="Proteomes" id="UP000606193">
    <property type="component" value="Unassembled WGS sequence"/>
</dbReference>
<keyword evidence="1" id="KW-0812">Transmembrane</keyword>
<dbReference type="EMBL" id="JACRSX010000021">
    <property type="protein sequence ID" value="MBC8563399.1"/>
    <property type="molecule type" value="Genomic_DNA"/>
</dbReference>
<keyword evidence="1" id="KW-0472">Membrane</keyword>
<proteinExistence type="predicted"/>
<feature type="transmembrane region" description="Helical" evidence="1">
    <location>
        <begin position="13"/>
        <end position="33"/>
    </location>
</feature>
<evidence type="ECO:0000313" key="3">
    <source>
        <dbReference type="EMBL" id="MBC8563399.1"/>
    </source>
</evidence>
<dbReference type="InterPro" id="IPR031564">
    <property type="entry name" value="Flp1-like"/>
</dbReference>